<dbReference type="SUPFAM" id="SSF53474">
    <property type="entry name" value="alpha/beta-Hydrolases"/>
    <property type="match status" value="1"/>
</dbReference>
<proteinExistence type="predicted"/>
<feature type="domain" description="Dienelactone hydrolase" evidence="4">
    <location>
        <begin position="136"/>
        <end position="255"/>
    </location>
</feature>
<keyword evidence="6" id="KW-1185">Reference proteome</keyword>
<dbReference type="Gene3D" id="3.40.50.1820">
    <property type="entry name" value="alpha/beta hydrolase"/>
    <property type="match status" value="1"/>
</dbReference>
<feature type="chain" id="PRO_5022707129" evidence="3">
    <location>
        <begin position="21"/>
        <end position="387"/>
    </location>
</feature>
<protein>
    <submittedName>
        <fullName evidence="5">Alpha/beta hydrolase family protein</fullName>
    </submittedName>
</protein>
<evidence type="ECO:0000256" key="2">
    <source>
        <dbReference type="ARBA" id="ARBA00022801"/>
    </source>
</evidence>
<dbReference type="InterPro" id="IPR050955">
    <property type="entry name" value="Plant_Biomass_Hydrol_Est"/>
</dbReference>
<dbReference type="Pfam" id="PF01738">
    <property type="entry name" value="DLH"/>
    <property type="match status" value="1"/>
</dbReference>
<dbReference type="PANTHER" id="PTHR43037:SF5">
    <property type="entry name" value="FERULOYL ESTERASE"/>
    <property type="match status" value="1"/>
</dbReference>
<dbReference type="OrthoDB" id="9764953at2"/>
<dbReference type="InterPro" id="IPR002925">
    <property type="entry name" value="Dienelactn_hydro"/>
</dbReference>
<keyword evidence="2 5" id="KW-0378">Hydrolase</keyword>
<name>A0A5B9QNT5_9BACT</name>
<evidence type="ECO:0000313" key="6">
    <source>
        <dbReference type="Proteomes" id="UP000325286"/>
    </source>
</evidence>
<evidence type="ECO:0000256" key="1">
    <source>
        <dbReference type="ARBA" id="ARBA00022729"/>
    </source>
</evidence>
<dbReference type="AlphaFoldDB" id="A0A5B9QNT5"/>
<organism evidence="5 6">
    <name type="scientific">Roseimaritima ulvae</name>
    <dbReference type="NCBI Taxonomy" id="980254"/>
    <lineage>
        <taxon>Bacteria</taxon>
        <taxon>Pseudomonadati</taxon>
        <taxon>Planctomycetota</taxon>
        <taxon>Planctomycetia</taxon>
        <taxon>Pirellulales</taxon>
        <taxon>Pirellulaceae</taxon>
        <taxon>Roseimaritima</taxon>
    </lineage>
</organism>
<dbReference type="RefSeq" id="WP_068138695.1">
    <property type="nucleotide sequence ID" value="NZ_CP042914.1"/>
</dbReference>
<evidence type="ECO:0000313" key="5">
    <source>
        <dbReference type="EMBL" id="QEG39320.1"/>
    </source>
</evidence>
<dbReference type="EMBL" id="CP042914">
    <property type="protein sequence ID" value="QEG39320.1"/>
    <property type="molecule type" value="Genomic_DNA"/>
</dbReference>
<dbReference type="InterPro" id="IPR029058">
    <property type="entry name" value="AB_hydrolase_fold"/>
</dbReference>
<accession>A0A5B9QNT5</accession>
<dbReference type="PANTHER" id="PTHR43037">
    <property type="entry name" value="UNNAMED PRODUCT-RELATED"/>
    <property type="match status" value="1"/>
</dbReference>
<dbReference type="GO" id="GO:0016787">
    <property type="term" value="F:hydrolase activity"/>
    <property type="evidence" value="ECO:0007669"/>
    <property type="project" value="UniProtKB-KW"/>
</dbReference>
<feature type="signal peptide" evidence="3">
    <location>
        <begin position="1"/>
        <end position="20"/>
    </location>
</feature>
<gene>
    <name evidence="5" type="ORF">UC8_12850</name>
</gene>
<reference evidence="5 6" key="1">
    <citation type="submission" date="2019-08" db="EMBL/GenBank/DDBJ databases">
        <title>Deep-cultivation of Planctomycetes and their phenomic and genomic characterization uncovers novel biology.</title>
        <authorList>
            <person name="Wiegand S."/>
            <person name="Jogler M."/>
            <person name="Boedeker C."/>
            <person name="Pinto D."/>
            <person name="Vollmers J."/>
            <person name="Rivas-Marin E."/>
            <person name="Kohn T."/>
            <person name="Peeters S.H."/>
            <person name="Heuer A."/>
            <person name="Rast P."/>
            <person name="Oberbeckmann S."/>
            <person name="Bunk B."/>
            <person name="Jeske O."/>
            <person name="Meyerdierks A."/>
            <person name="Storesund J.E."/>
            <person name="Kallscheuer N."/>
            <person name="Luecker S."/>
            <person name="Lage O.M."/>
            <person name="Pohl T."/>
            <person name="Merkel B.J."/>
            <person name="Hornburger P."/>
            <person name="Mueller R.-W."/>
            <person name="Bruemmer F."/>
            <person name="Labrenz M."/>
            <person name="Spormann A.M."/>
            <person name="Op den Camp H."/>
            <person name="Overmann J."/>
            <person name="Amann R."/>
            <person name="Jetten M.S.M."/>
            <person name="Mascher T."/>
            <person name="Medema M.H."/>
            <person name="Devos D.P."/>
            <person name="Kaster A.-K."/>
            <person name="Ovreas L."/>
            <person name="Rohde M."/>
            <person name="Galperin M.Y."/>
            <person name="Jogler C."/>
        </authorList>
    </citation>
    <scope>NUCLEOTIDE SEQUENCE [LARGE SCALE GENOMIC DNA]</scope>
    <source>
        <strain evidence="5 6">UC8</strain>
    </source>
</reference>
<dbReference type="KEGG" id="rul:UC8_12850"/>
<dbReference type="Proteomes" id="UP000325286">
    <property type="component" value="Chromosome"/>
</dbReference>
<keyword evidence="1 3" id="KW-0732">Signal</keyword>
<evidence type="ECO:0000259" key="4">
    <source>
        <dbReference type="Pfam" id="PF01738"/>
    </source>
</evidence>
<sequence precursor="true">MTKTLFIACLVAVLPVTALATSPLESPAKTFTVEQVDSYVESLWKNYVAAEVELRKQENDRREIKLGERTMPFWYKVFGEKPAGGRSLFISMHGGGSAPASLNDNQYKNQQKLYEPEEGVYFVPRAPTNTWNLWHEAHIDDFFERVIENMVLLEDVNPNRVYIMGYSAGGDGVFQLAPRMADRLAAAAMMAGHPNETTPDGLRNLPFTIHMGGRDGSFNRNKKAAEWKTMLADLNKQDPQGYTHEVTIHEGLGHWVNRKDAVAVPWMAKFTRNISPQLVVWKQDDRTHNRFYWLAVSDEQLKPRAVIRVRHDGQAFEVLHSDVSEFFIRVSDQMIDFDQEVIVKYNDQTLFRGQLTRSKATIQKTFDERHDRTAVFSAEIQVKIPGE</sequence>
<evidence type="ECO:0000256" key="3">
    <source>
        <dbReference type="SAM" id="SignalP"/>
    </source>
</evidence>